<comment type="subcellular location">
    <subcellularLocation>
        <location evidence="1">Cell outer membrane</location>
    </subcellularLocation>
</comment>
<accession>A0A7H1MCN2</accession>
<dbReference type="AlphaFoldDB" id="A0A7H1MCN2"/>
<sequence length="440" mass="49272">MPKLKPLPLIFSLAFIAPVANAFTLLDAWRAALDYSADYSAAKHERDAESEKKNQARAALLPQVNANASYQRQPYSLSSTTKSYGWNVQATQVLFDRTRFAQYKQGKIAAEMADSRLDGKEDQLRMDVAKAYFDILLNKDKLAAINDEKAAYARQLERAQEMFKQGAATILDTHEAKSGYDAALAKEIDTMTQLQVAENTLTNLTGLDPGSISPVKNDKALFDLIGETQEQEWQALAELHNPEWQLQRKTLDDATQALKAAKGSRLPTLTVNGGYQDNYNTYRTQDYFGNNFDVDYRSKGGMLNVQLSVPLFSGGKISSQIREAASREMQNKDLLTATERKIRLAVRQAYQTTRSSKIQTLAQQRLLETNRAKLEATQLGRQVGVRNNLEETQAQQEKADAEQKLAEAKYTYIQAYLQLLQNAGVLGDEEKISKVGTMLF</sequence>
<dbReference type="PANTHER" id="PTHR30026">
    <property type="entry name" value="OUTER MEMBRANE PROTEIN TOLC"/>
    <property type="match status" value="1"/>
</dbReference>
<evidence type="ECO:0000256" key="8">
    <source>
        <dbReference type="SAM" id="SignalP"/>
    </source>
</evidence>
<dbReference type="GO" id="GO:0009279">
    <property type="term" value="C:cell outer membrane"/>
    <property type="evidence" value="ECO:0007669"/>
    <property type="project" value="UniProtKB-SubCell"/>
</dbReference>
<evidence type="ECO:0000256" key="2">
    <source>
        <dbReference type="ARBA" id="ARBA00007613"/>
    </source>
</evidence>
<dbReference type="InterPro" id="IPR003423">
    <property type="entry name" value="OMP_efflux"/>
</dbReference>
<organism evidence="9 10">
    <name type="scientific">Neisseria musculi</name>
    <dbReference type="NCBI Taxonomy" id="1815583"/>
    <lineage>
        <taxon>Bacteria</taxon>
        <taxon>Pseudomonadati</taxon>
        <taxon>Pseudomonadota</taxon>
        <taxon>Betaproteobacteria</taxon>
        <taxon>Neisseriales</taxon>
        <taxon>Neisseriaceae</taxon>
        <taxon>Neisseria</taxon>
    </lineage>
</organism>
<evidence type="ECO:0000256" key="5">
    <source>
        <dbReference type="ARBA" id="ARBA00022692"/>
    </source>
</evidence>
<comment type="similarity">
    <text evidence="2">Belongs to the outer membrane factor (OMF) (TC 1.B.17) family.</text>
</comment>
<dbReference type="InterPro" id="IPR051906">
    <property type="entry name" value="TolC-like"/>
</dbReference>
<dbReference type="Gene3D" id="1.20.1600.10">
    <property type="entry name" value="Outer membrane efflux proteins (OEP)"/>
    <property type="match status" value="1"/>
</dbReference>
<dbReference type="KEGG" id="nmus:H7A79_1721"/>
<evidence type="ECO:0000256" key="3">
    <source>
        <dbReference type="ARBA" id="ARBA00022448"/>
    </source>
</evidence>
<name>A0A7H1MCN2_9NEIS</name>
<dbReference type="SUPFAM" id="SSF56954">
    <property type="entry name" value="Outer membrane efflux proteins (OEP)"/>
    <property type="match status" value="1"/>
</dbReference>
<evidence type="ECO:0000313" key="9">
    <source>
        <dbReference type="EMBL" id="QNT59397.1"/>
    </source>
</evidence>
<evidence type="ECO:0000256" key="7">
    <source>
        <dbReference type="ARBA" id="ARBA00023237"/>
    </source>
</evidence>
<keyword evidence="3" id="KW-0813">Transport</keyword>
<feature type="signal peptide" evidence="8">
    <location>
        <begin position="1"/>
        <end position="22"/>
    </location>
</feature>
<keyword evidence="6" id="KW-0472">Membrane</keyword>
<gene>
    <name evidence="9" type="ORF">H7A79_1721</name>
</gene>
<keyword evidence="5" id="KW-0812">Transmembrane</keyword>
<evidence type="ECO:0000256" key="4">
    <source>
        <dbReference type="ARBA" id="ARBA00022452"/>
    </source>
</evidence>
<keyword evidence="4" id="KW-1134">Transmembrane beta strand</keyword>
<keyword evidence="8" id="KW-0732">Signal</keyword>
<dbReference type="RefSeq" id="WP_187000065.1">
    <property type="nucleotide sequence ID" value="NZ_CP060414.2"/>
</dbReference>
<keyword evidence="10" id="KW-1185">Reference proteome</keyword>
<dbReference type="GO" id="GO:0015288">
    <property type="term" value="F:porin activity"/>
    <property type="evidence" value="ECO:0007669"/>
    <property type="project" value="TreeGrafter"/>
</dbReference>
<reference evidence="9" key="1">
    <citation type="submission" date="2024-06" db="EMBL/GenBank/DDBJ databases">
        <title>Complete Genome Sequence of mouse commensal type strain Neisseria musculi.</title>
        <authorList>
            <person name="Thapa E."/>
            <person name="Aluvathingal J."/>
            <person name="Nadendla S."/>
            <person name="Mehta A."/>
            <person name="Tettelin H."/>
            <person name="Weyand N.J."/>
        </authorList>
    </citation>
    <scope>NUCLEOTIDE SEQUENCE</scope>
    <source>
        <strain evidence="9">NW831</strain>
    </source>
</reference>
<dbReference type="EMBL" id="CP060414">
    <property type="protein sequence ID" value="QNT59397.1"/>
    <property type="molecule type" value="Genomic_DNA"/>
</dbReference>
<dbReference type="GO" id="GO:1990281">
    <property type="term" value="C:efflux pump complex"/>
    <property type="evidence" value="ECO:0007669"/>
    <property type="project" value="TreeGrafter"/>
</dbReference>
<dbReference type="PANTHER" id="PTHR30026:SF20">
    <property type="entry name" value="OUTER MEMBRANE PROTEIN TOLC"/>
    <property type="match status" value="1"/>
</dbReference>
<dbReference type="GO" id="GO:0015562">
    <property type="term" value="F:efflux transmembrane transporter activity"/>
    <property type="evidence" value="ECO:0007669"/>
    <property type="project" value="InterPro"/>
</dbReference>
<feature type="chain" id="PRO_5028874451" evidence="8">
    <location>
        <begin position="23"/>
        <end position="440"/>
    </location>
</feature>
<protein>
    <submittedName>
        <fullName evidence="9">Outer membrane efflux family protein</fullName>
    </submittedName>
</protein>
<keyword evidence="7" id="KW-0998">Cell outer membrane</keyword>
<evidence type="ECO:0000313" key="10">
    <source>
        <dbReference type="Proteomes" id="UP000516412"/>
    </source>
</evidence>
<dbReference type="Pfam" id="PF02321">
    <property type="entry name" value="OEP"/>
    <property type="match status" value="2"/>
</dbReference>
<evidence type="ECO:0000256" key="6">
    <source>
        <dbReference type="ARBA" id="ARBA00023136"/>
    </source>
</evidence>
<proteinExistence type="inferred from homology"/>
<dbReference type="Proteomes" id="UP000516412">
    <property type="component" value="Chromosome"/>
</dbReference>
<evidence type="ECO:0000256" key="1">
    <source>
        <dbReference type="ARBA" id="ARBA00004442"/>
    </source>
</evidence>